<feature type="compositionally biased region" description="Basic and acidic residues" evidence="2">
    <location>
        <begin position="594"/>
        <end position="607"/>
    </location>
</feature>
<keyword evidence="4" id="KW-1185">Reference proteome</keyword>
<feature type="compositionally biased region" description="Basic and acidic residues" evidence="2">
    <location>
        <begin position="409"/>
        <end position="433"/>
    </location>
</feature>
<dbReference type="PANTHER" id="PTHR47357">
    <property type="entry name" value="COP1-INTERACTIVE PROTEIN 1"/>
    <property type="match status" value="1"/>
</dbReference>
<feature type="compositionally biased region" description="Polar residues" evidence="2">
    <location>
        <begin position="608"/>
        <end position="618"/>
    </location>
</feature>
<keyword evidence="1" id="KW-0175">Coiled coil</keyword>
<evidence type="ECO:0000313" key="4">
    <source>
        <dbReference type="Proteomes" id="UP001172159"/>
    </source>
</evidence>
<dbReference type="GO" id="GO:0005200">
    <property type="term" value="F:structural constituent of cytoskeleton"/>
    <property type="evidence" value="ECO:0007669"/>
    <property type="project" value="TreeGrafter"/>
</dbReference>
<feature type="compositionally biased region" description="Polar residues" evidence="2">
    <location>
        <begin position="700"/>
        <end position="717"/>
    </location>
</feature>
<dbReference type="PANTHER" id="PTHR47357:SF1">
    <property type="entry name" value="SPINDLE POLE BODY COMPONENT 110"/>
    <property type="match status" value="1"/>
</dbReference>
<proteinExistence type="predicted"/>
<comment type="caution">
    <text evidence="3">The sequence shown here is derived from an EMBL/GenBank/DDBJ whole genome shotgun (WGS) entry which is preliminary data.</text>
</comment>
<feature type="compositionally biased region" description="Basic and acidic residues" evidence="2">
    <location>
        <begin position="333"/>
        <end position="360"/>
    </location>
</feature>
<evidence type="ECO:0000313" key="3">
    <source>
        <dbReference type="EMBL" id="KAK0741998.1"/>
    </source>
</evidence>
<feature type="compositionally biased region" description="Polar residues" evidence="2">
    <location>
        <begin position="670"/>
        <end position="681"/>
    </location>
</feature>
<feature type="compositionally biased region" description="Basic and acidic residues" evidence="2">
    <location>
        <begin position="301"/>
        <end position="317"/>
    </location>
</feature>
<feature type="compositionally biased region" description="Polar residues" evidence="2">
    <location>
        <begin position="950"/>
        <end position="966"/>
    </location>
</feature>
<sequence>MSRPGGHDWGGNPPPTGPRARKRRAGDASEHWVRPESQSYRPGPRPPSPKRHRPEPPIGSESSPPRYGESPYHNGIAIKGSAVGARHHSLEIDEDTDLGPPAQLGDYQVRRQSSANMSSMEESSTGGGEMVGREFQERMPFPNYFPEAAGYITQQAKEELKGLEEFLQLPQLKNAQAIWEPLLERICNELDRIETFCSYINAQRRALHGEKMENKRQVSKFEKDYRTQIADMEGFKKSIARLEKETETHKKQAGKLEKETEAYKKQVSKLEGDNKQQVAEAEGYKKKISELEEELEKQVAETETYKQKADKLEEDCSKQAAETEGYKKQAGKLAEENNKKAAEMEGYKKQISELEKDKKSSTVGLEGGQSQVRELKGGKIPVVGPEDYQSQIRQLEDNHRNRTSKMPKAPKDWSMEAGDKTPKGPKDRSREMGGYKAQIRELEETCNNQSAQIQGLQMDLGTWQQESWNQGVEKEGYKLEIGQLQQDIGRLQQELDNAASQRAKHVAKLRQLEQKLAGVSKKKDVRSELLRVQDEKQKLELGAAEEQKKYTAMRADYEAQLTKVRNLERDAADQKKKFTTIRVEYQRSIDKIKAEKEKLERQVREGQKTPNGDCQLSPTDCEASAPDIDELMGDMEPIIPPAGASKKSSEPLAGSDQRPDADRLIGGMEPTTSFVSSSKQSVEPHVTTAGTSVADAGTRVLSTPAQPSRAKTGSAQDDTQRGAENGRQEIMRYQAMLREKDERLKQVTAEKIELQSLFDEKVTQIEKHLQAEKNRLQQQAQGLDDKRGSAAINDILKTRVDKLLLKDKEKDTNLKQLKEVNFQLECQVEQLQGQIQTKVDSFKQFAAVNITLEGMIQEKTGIVQKLEDEKNQLQGDIQARDDQIRALEVKIGETENQLREEVEKTTKLHQIITHKEAEISTLRAASLLPDTPLSAVSSRSFQNHIDRATSSEGTHGNNGSSLSAQREPTVFIKRERPDPGCESLESSPPPLAISQETREQDQGLRDGIISLLANLFGVTPGQNIDTIVKYVSCFGAGSNNITADVAPIDDAWKLKNVWAQDSSPEQPHLQDMTTAARFAHLCLLLSSVRDGQNNDISTCQFMGELALHLLSADQSQLPLAGMAFLGCMTSSQGTAKPERVKAREGLMAILVCELCRYLERVFPEAPKSHWGIKEVLGKTEDEAAETSTIWKLATILAEEDTRSDPLEIRKRLAQTCGDLFSFFYETDENGKDHEIGLLSCGSGSGTEDGANSQIFLMLDFDQRSIRLVDCGLAYFTSNRAAPRMLDLVIARESADKREEVLFKIEAAPKDVAAFWLKHICYGS</sequence>
<dbReference type="GO" id="GO:0005856">
    <property type="term" value="C:cytoskeleton"/>
    <property type="evidence" value="ECO:0007669"/>
    <property type="project" value="TreeGrafter"/>
</dbReference>
<feature type="coiled-coil region" evidence="1">
    <location>
        <begin position="814"/>
        <end position="904"/>
    </location>
</feature>
<evidence type="ECO:0000256" key="1">
    <source>
        <dbReference type="SAM" id="Coils"/>
    </source>
</evidence>
<evidence type="ECO:0000256" key="2">
    <source>
        <dbReference type="SAM" id="MobiDB-lite"/>
    </source>
</evidence>
<feature type="region of interest" description="Disordered" evidence="2">
    <location>
        <begin position="594"/>
        <end position="725"/>
    </location>
</feature>
<protein>
    <submittedName>
        <fullName evidence="3">Uncharacterized protein</fullName>
    </submittedName>
</protein>
<dbReference type="Proteomes" id="UP001172159">
    <property type="component" value="Unassembled WGS sequence"/>
</dbReference>
<gene>
    <name evidence="3" type="ORF">B0T21DRAFT_381738</name>
</gene>
<accession>A0AA40EME1</accession>
<feature type="region of interest" description="Disordered" evidence="2">
    <location>
        <begin position="301"/>
        <end position="433"/>
    </location>
</feature>
<feature type="region of interest" description="Disordered" evidence="2">
    <location>
        <begin position="948"/>
        <end position="999"/>
    </location>
</feature>
<feature type="compositionally biased region" description="Basic and acidic residues" evidence="2">
    <location>
        <begin position="25"/>
        <end position="34"/>
    </location>
</feature>
<name>A0AA40EME1_9PEZI</name>
<feature type="region of interest" description="Disordered" evidence="2">
    <location>
        <begin position="1"/>
        <end position="75"/>
    </location>
</feature>
<reference evidence="3" key="1">
    <citation type="submission" date="2023-06" db="EMBL/GenBank/DDBJ databases">
        <title>Genome-scale phylogeny and comparative genomics of the fungal order Sordariales.</title>
        <authorList>
            <consortium name="Lawrence Berkeley National Laboratory"/>
            <person name="Hensen N."/>
            <person name="Bonometti L."/>
            <person name="Westerberg I."/>
            <person name="Brannstrom I.O."/>
            <person name="Guillou S."/>
            <person name="Cros-Aarteil S."/>
            <person name="Calhoun S."/>
            <person name="Haridas S."/>
            <person name="Kuo A."/>
            <person name="Mondo S."/>
            <person name="Pangilinan J."/>
            <person name="Riley R."/>
            <person name="Labutti K."/>
            <person name="Andreopoulos B."/>
            <person name="Lipzen A."/>
            <person name="Chen C."/>
            <person name="Yanf M."/>
            <person name="Daum C."/>
            <person name="Ng V."/>
            <person name="Clum A."/>
            <person name="Steindorff A."/>
            <person name="Ohm R."/>
            <person name="Martin F."/>
            <person name="Silar P."/>
            <person name="Natvig D."/>
            <person name="Lalanne C."/>
            <person name="Gautier V."/>
            <person name="Ament-Velasquez S.L."/>
            <person name="Kruys A."/>
            <person name="Hutchinson M.I."/>
            <person name="Powell A.J."/>
            <person name="Barry K."/>
            <person name="Miller A.N."/>
            <person name="Grigoriev I.V."/>
            <person name="Debuchy R."/>
            <person name="Gladieux P."/>
            <person name="Thoren M.H."/>
            <person name="Johannesson H."/>
        </authorList>
    </citation>
    <scope>NUCLEOTIDE SEQUENCE</scope>
    <source>
        <strain evidence="3">CBS 540.89</strain>
    </source>
</reference>
<dbReference type="EMBL" id="JAUKTV010000003">
    <property type="protein sequence ID" value="KAK0741998.1"/>
    <property type="molecule type" value="Genomic_DNA"/>
</dbReference>
<organism evidence="3 4">
    <name type="scientific">Apiosordaria backusii</name>
    <dbReference type="NCBI Taxonomy" id="314023"/>
    <lineage>
        <taxon>Eukaryota</taxon>
        <taxon>Fungi</taxon>
        <taxon>Dikarya</taxon>
        <taxon>Ascomycota</taxon>
        <taxon>Pezizomycotina</taxon>
        <taxon>Sordariomycetes</taxon>
        <taxon>Sordariomycetidae</taxon>
        <taxon>Sordariales</taxon>
        <taxon>Lasiosphaeriaceae</taxon>
        <taxon>Apiosordaria</taxon>
    </lineage>
</organism>